<comment type="caution">
    <text evidence="3">The sequence shown here is derived from an EMBL/GenBank/DDBJ whole genome shotgun (WGS) entry which is preliminary data.</text>
</comment>
<dbReference type="Pfam" id="PF13417">
    <property type="entry name" value="GST_N_3"/>
    <property type="match status" value="1"/>
</dbReference>
<dbReference type="Proteomes" id="UP000070282">
    <property type="component" value="Unassembled WGS sequence"/>
</dbReference>
<evidence type="ECO:0000313" key="4">
    <source>
        <dbReference type="Proteomes" id="UP000070282"/>
    </source>
</evidence>
<dbReference type="PATRIC" id="fig|1306954.6.peg.2949"/>
<dbReference type="SUPFAM" id="SSF52833">
    <property type="entry name" value="Thioredoxin-like"/>
    <property type="match status" value="1"/>
</dbReference>
<feature type="signal peptide" evidence="1">
    <location>
        <begin position="1"/>
        <end position="22"/>
    </location>
</feature>
<organism evidence="3 4">
    <name type="scientific">Marinobacter excellens LAMA 842</name>
    <dbReference type="NCBI Taxonomy" id="1306954"/>
    <lineage>
        <taxon>Bacteria</taxon>
        <taxon>Pseudomonadati</taxon>
        <taxon>Pseudomonadota</taxon>
        <taxon>Gammaproteobacteria</taxon>
        <taxon>Pseudomonadales</taxon>
        <taxon>Marinobacteraceae</taxon>
        <taxon>Marinobacter</taxon>
    </lineage>
</organism>
<accession>A0A137SET1</accession>
<keyword evidence="1" id="KW-0732">Signal</keyword>
<gene>
    <name evidence="3" type="ORF">J122_1072</name>
</gene>
<dbReference type="InterPro" id="IPR036249">
    <property type="entry name" value="Thioredoxin-like_sf"/>
</dbReference>
<feature type="domain" description="GST N-terminal" evidence="2">
    <location>
        <begin position="47"/>
        <end position="128"/>
    </location>
</feature>
<dbReference type="PROSITE" id="PS51354">
    <property type="entry name" value="GLUTAREDOXIN_2"/>
    <property type="match status" value="1"/>
</dbReference>
<dbReference type="EMBL" id="LOCO01000004">
    <property type="protein sequence ID" value="KXO10946.1"/>
    <property type="molecule type" value="Genomic_DNA"/>
</dbReference>
<evidence type="ECO:0000256" key="1">
    <source>
        <dbReference type="SAM" id="SignalP"/>
    </source>
</evidence>
<proteinExistence type="predicted"/>
<dbReference type="Gene3D" id="3.40.30.10">
    <property type="entry name" value="Glutaredoxin"/>
    <property type="match status" value="1"/>
</dbReference>
<evidence type="ECO:0000313" key="3">
    <source>
        <dbReference type="EMBL" id="KXO10946.1"/>
    </source>
</evidence>
<name>A0A137SET1_9GAMM</name>
<dbReference type="AlphaFoldDB" id="A0A137SET1"/>
<evidence type="ECO:0000259" key="2">
    <source>
        <dbReference type="PROSITE" id="PS50404"/>
    </source>
</evidence>
<dbReference type="InterPro" id="IPR004045">
    <property type="entry name" value="Glutathione_S-Trfase_N"/>
</dbReference>
<feature type="chain" id="PRO_5007480547" evidence="1">
    <location>
        <begin position="23"/>
        <end position="128"/>
    </location>
</feature>
<protein>
    <submittedName>
        <fullName evidence="3">Glutaredoxin</fullName>
    </submittedName>
</protein>
<dbReference type="PROSITE" id="PS50404">
    <property type="entry name" value="GST_NTER"/>
    <property type="match status" value="1"/>
</dbReference>
<reference evidence="4" key="1">
    <citation type="submission" date="2015-12" db="EMBL/GenBank/DDBJ databases">
        <authorList>
            <person name="Lima A."/>
            <person name="Farahani Zayas N."/>
            <person name="Castro Da Silva M.A."/>
            <person name="Cabral A."/>
            <person name="Pessatti M.L."/>
        </authorList>
    </citation>
    <scope>NUCLEOTIDE SEQUENCE [LARGE SCALE GENOMIC DNA]</scope>
    <source>
        <strain evidence="4">LAMA 842</strain>
    </source>
</reference>
<sequence>MRMIIRAFFRLLRLVLTPFMLLSEKLSTPKAVSRSPEQQAEIDKATENLALYQFRACPFCIKVRKEMARLGLNIELRDAQHDPAHREELLNGGGAVKVPCLLITNDQGEKQWMYESGDINAWLNRQFG</sequence>
<keyword evidence="4" id="KW-1185">Reference proteome</keyword>